<dbReference type="Proteomes" id="UP000186513">
    <property type="component" value="Unassembled WGS sequence"/>
</dbReference>
<dbReference type="Pfam" id="PF16137">
    <property type="entry name" value="DUF4845"/>
    <property type="match status" value="1"/>
</dbReference>
<evidence type="ECO:0008006" key="4">
    <source>
        <dbReference type="Google" id="ProtNLM"/>
    </source>
</evidence>
<keyword evidence="1" id="KW-1133">Transmembrane helix</keyword>
<reference evidence="2 3" key="1">
    <citation type="submission" date="2016-11" db="EMBL/GenBank/DDBJ databases">
        <authorList>
            <person name="Jaros S."/>
            <person name="Januszkiewicz K."/>
            <person name="Wedrychowicz H."/>
        </authorList>
    </citation>
    <scope>NUCLEOTIDE SEQUENCE [LARGE SCALE GENOMIC DNA]</scope>
    <source>
        <strain evidence="2 3">DSM 18899</strain>
    </source>
</reference>
<dbReference type="InterPro" id="IPR032314">
    <property type="entry name" value="DUF4845"/>
</dbReference>
<name>A0A1K2H7B8_9NEIS</name>
<evidence type="ECO:0000313" key="3">
    <source>
        <dbReference type="Proteomes" id="UP000186513"/>
    </source>
</evidence>
<evidence type="ECO:0000313" key="2">
    <source>
        <dbReference type="EMBL" id="SFZ72499.1"/>
    </source>
</evidence>
<protein>
    <recommendedName>
        <fullName evidence="4">DUF4845 domain-containing protein</fullName>
    </recommendedName>
</protein>
<gene>
    <name evidence="2" type="ORF">SAMN02745887_00648</name>
</gene>
<dbReference type="STRING" id="1121279.SAMN02745887_00648"/>
<dbReference type="AlphaFoldDB" id="A0A1K2H7B8"/>
<sequence length="123" mass="13279">MRKQAGLSLINMLLWAIVLGFGLLLTLKLIPVYTEYFGIKSALAGLVKEKAGAPVSDIREAFVRRAEIENIKSLKADDLDIIQDQAGTTISASYEAIVPLVANASLVFNFELEEKQGGSPAAE</sequence>
<keyword evidence="3" id="KW-1185">Reference proteome</keyword>
<dbReference type="EMBL" id="FPKR01000002">
    <property type="protein sequence ID" value="SFZ72499.1"/>
    <property type="molecule type" value="Genomic_DNA"/>
</dbReference>
<proteinExistence type="predicted"/>
<organism evidence="2 3">
    <name type="scientific">Chitinimonas taiwanensis DSM 18899</name>
    <dbReference type="NCBI Taxonomy" id="1121279"/>
    <lineage>
        <taxon>Bacteria</taxon>
        <taxon>Pseudomonadati</taxon>
        <taxon>Pseudomonadota</taxon>
        <taxon>Betaproteobacteria</taxon>
        <taxon>Neisseriales</taxon>
        <taxon>Chitinibacteraceae</taxon>
        <taxon>Chitinimonas</taxon>
    </lineage>
</organism>
<keyword evidence="1" id="KW-0472">Membrane</keyword>
<feature type="transmembrane region" description="Helical" evidence="1">
    <location>
        <begin position="12"/>
        <end position="33"/>
    </location>
</feature>
<evidence type="ECO:0000256" key="1">
    <source>
        <dbReference type="SAM" id="Phobius"/>
    </source>
</evidence>
<dbReference type="RefSeq" id="WP_175545540.1">
    <property type="nucleotide sequence ID" value="NZ_FPKR01000002.1"/>
</dbReference>
<keyword evidence="1" id="KW-0812">Transmembrane</keyword>
<accession>A0A1K2H7B8</accession>